<organism evidence="2 3">
    <name type="scientific">Chitinophaga agri</name>
    <dbReference type="NCBI Taxonomy" id="2703787"/>
    <lineage>
        <taxon>Bacteria</taxon>
        <taxon>Pseudomonadati</taxon>
        <taxon>Bacteroidota</taxon>
        <taxon>Chitinophagia</taxon>
        <taxon>Chitinophagales</taxon>
        <taxon>Chitinophagaceae</taxon>
        <taxon>Chitinophaga</taxon>
    </lineage>
</organism>
<keyword evidence="1" id="KW-0472">Membrane</keyword>
<dbReference type="KEGG" id="chih:GWR21_06200"/>
<feature type="transmembrane region" description="Helical" evidence="1">
    <location>
        <begin position="143"/>
        <end position="161"/>
    </location>
</feature>
<dbReference type="RefSeq" id="WP_162330892.1">
    <property type="nucleotide sequence ID" value="NZ_CP048113.1"/>
</dbReference>
<reference evidence="2 3" key="1">
    <citation type="submission" date="2020-01" db="EMBL/GenBank/DDBJ databases">
        <title>Complete genome sequence of Chitinophaga sp. H33E-04 isolated from quinoa roots.</title>
        <authorList>
            <person name="Weon H.-Y."/>
            <person name="Lee S.A."/>
        </authorList>
    </citation>
    <scope>NUCLEOTIDE SEQUENCE [LARGE SCALE GENOMIC DNA]</scope>
    <source>
        <strain evidence="2 3">H33E-04</strain>
    </source>
</reference>
<gene>
    <name evidence="2" type="ORF">GWR21_06200</name>
</gene>
<feature type="transmembrane region" description="Helical" evidence="1">
    <location>
        <begin position="20"/>
        <end position="39"/>
    </location>
</feature>
<proteinExistence type="predicted"/>
<dbReference type="EMBL" id="CP048113">
    <property type="protein sequence ID" value="QHS59193.1"/>
    <property type="molecule type" value="Genomic_DNA"/>
</dbReference>
<protein>
    <submittedName>
        <fullName evidence="2">Uncharacterized protein</fullName>
    </submittedName>
</protein>
<sequence length="272" mass="32138">MYDTVSVDDAIDRGDGMVKYPVMTMLFVPTLISVLLALVHFIPAWVILVALLVSFIIAWLIYCFMVTRWRIWALEHVRNVHELRMSAIQEMLWPENSFFGKWEWHTQAYREKWLVLQSKFDQPDVFEDDLRIPAETIIYYAKANSYVLLSIMLIPLVFGIYLWMNDSRIIGGIMMLGVAYRLFREYKQAKNKDPQIIINNEGIQTISTPFFPWKHIHDEKIVIQRAARNMRTYLQYEYPQGVASLKIDDYGTDRRRLARLLKVYRGRSKSSI</sequence>
<keyword evidence="1" id="KW-1133">Transmembrane helix</keyword>
<evidence type="ECO:0000313" key="3">
    <source>
        <dbReference type="Proteomes" id="UP000476411"/>
    </source>
</evidence>
<evidence type="ECO:0000313" key="2">
    <source>
        <dbReference type="EMBL" id="QHS59193.1"/>
    </source>
</evidence>
<evidence type="ECO:0000256" key="1">
    <source>
        <dbReference type="SAM" id="Phobius"/>
    </source>
</evidence>
<feature type="transmembrane region" description="Helical" evidence="1">
    <location>
        <begin position="45"/>
        <end position="65"/>
    </location>
</feature>
<feature type="transmembrane region" description="Helical" evidence="1">
    <location>
        <begin position="167"/>
        <end position="183"/>
    </location>
</feature>
<keyword evidence="3" id="KW-1185">Reference proteome</keyword>
<dbReference type="AlphaFoldDB" id="A0A6B9ZF70"/>
<accession>A0A6B9ZF70</accession>
<keyword evidence="1" id="KW-0812">Transmembrane</keyword>
<dbReference type="Proteomes" id="UP000476411">
    <property type="component" value="Chromosome"/>
</dbReference>
<name>A0A6B9ZF70_9BACT</name>